<proteinExistence type="predicted"/>
<evidence type="ECO:0000313" key="1">
    <source>
        <dbReference type="EMBL" id="MDW5595694.1"/>
    </source>
</evidence>
<gene>
    <name evidence="1" type="ORF">R7226_15195</name>
</gene>
<reference evidence="2" key="1">
    <citation type="submission" date="2023-07" db="EMBL/GenBank/DDBJ databases">
        <title>Conexibacter stalactiti sp. nov., isolated from stalactites in a lava cave and emended description of the genus Conexibacter.</title>
        <authorList>
            <person name="Lee S.D."/>
        </authorList>
    </citation>
    <scope>NUCLEOTIDE SEQUENCE [LARGE SCALE GENOMIC DNA]</scope>
    <source>
        <strain evidence="2">KCTC 39840</strain>
    </source>
</reference>
<name>A0ABU4HSI1_9ACTN</name>
<dbReference type="EMBL" id="JAWSTH010000038">
    <property type="protein sequence ID" value="MDW5595694.1"/>
    <property type="molecule type" value="Genomic_DNA"/>
</dbReference>
<organism evidence="1 2">
    <name type="scientific">Conexibacter stalactiti</name>
    <dbReference type="NCBI Taxonomy" id="1940611"/>
    <lineage>
        <taxon>Bacteria</taxon>
        <taxon>Bacillati</taxon>
        <taxon>Actinomycetota</taxon>
        <taxon>Thermoleophilia</taxon>
        <taxon>Solirubrobacterales</taxon>
        <taxon>Conexibacteraceae</taxon>
        <taxon>Conexibacter</taxon>
    </lineage>
</organism>
<evidence type="ECO:0000313" key="2">
    <source>
        <dbReference type="Proteomes" id="UP001284601"/>
    </source>
</evidence>
<comment type="caution">
    <text evidence="1">The sequence shown here is derived from an EMBL/GenBank/DDBJ whole genome shotgun (WGS) entry which is preliminary data.</text>
</comment>
<keyword evidence="2" id="KW-1185">Reference proteome</keyword>
<sequence>MATQTKVPNDTQPALDLLAAVWCQLQDGRGIVDDLSGRPIRGIEHYADLLDLDNPVPLSAIPHELPDLPLPRYADLEAETRELVAREGDQASSVDAARTRERLIKATALIARHALDMHTARSRGA</sequence>
<reference evidence="1 2" key="2">
    <citation type="submission" date="2023-10" db="EMBL/GenBank/DDBJ databases">
        <authorList>
            <person name="Han X.F."/>
        </authorList>
    </citation>
    <scope>NUCLEOTIDE SEQUENCE [LARGE SCALE GENOMIC DNA]</scope>
    <source>
        <strain evidence="1 2">KCTC 39840</strain>
    </source>
</reference>
<accession>A0ABU4HSI1</accession>
<dbReference type="RefSeq" id="WP_318598030.1">
    <property type="nucleotide sequence ID" value="NZ_JAWSTH010000038.1"/>
</dbReference>
<dbReference type="Proteomes" id="UP001284601">
    <property type="component" value="Unassembled WGS sequence"/>
</dbReference>
<protein>
    <submittedName>
        <fullName evidence="1">Uncharacterized protein</fullName>
    </submittedName>
</protein>